<dbReference type="RefSeq" id="XP_066694027.1">
    <property type="nucleotide sequence ID" value="XM_066849884.1"/>
</dbReference>
<gene>
    <name evidence="2" type="ORF">PG986_013662</name>
</gene>
<keyword evidence="3" id="KW-1185">Reference proteome</keyword>
<dbReference type="GeneID" id="92082946"/>
<organism evidence="2 3">
    <name type="scientific">Apiospora aurea</name>
    <dbReference type="NCBI Taxonomy" id="335848"/>
    <lineage>
        <taxon>Eukaryota</taxon>
        <taxon>Fungi</taxon>
        <taxon>Dikarya</taxon>
        <taxon>Ascomycota</taxon>
        <taxon>Pezizomycotina</taxon>
        <taxon>Sordariomycetes</taxon>
        <taxon>Xylariomycetidae</taxon>
        <taxon>Amphisphaeriales</taxon>
        <taxon>Apiosporaceae</taxon>
        <taxon>Apiospora</taxon>
    </lineage>
</organism>
<dbReference type="PANTHER" id="PTHR15141">
    <property type="entry name" value="TRANSCRIPTION ELONGATION FACTOR B POLYPEPTIDE 3"/>
    <property type="match status" value="1"/>
</dbReference>
<dbReference type="Gene3D" id="6.10.250.3180">
    <property type="match status" value="1"/>
</dbReference>
<proteinExistence type="predicted"/>
<sequence>MPQDNPDLQNDSPVDCTKITANQLKDIRDVGSAHYDLIRPILLRIDSAAQLRAIEEASPHLEEQDEEVWLRLIKREFPTLHEKENLKPSRPQLWHRVYAKYSRMDAKNKAEAAEKLRNAFAGIKAKKQANTSEIVTFDRRKLPQPPKDSRFKGDKKVSTGRRGGSNDTGELRFTSGTRTKVTTAQSLMRKVKREAKEIHSRNKIATPTNALRVNSGQIKHAPQGLVNEHRIKSQPSLKIQPPTLKRTFQDRDFGGKSLEEAEARLRNIKSGKQPTIVSDSDLDDDDDDVFGDGGGGGGLLDEDDLEAMFDDEPAKPEPSRQVSRPLLPGKQRSSTSSTVRRVETQIRQAPANNNVGSSPPSSPPKAQAASPPLKPSMPPRKRKAVDVFMKPKGKAPRPN</sequence>
<accession>A0ABR1PW88</accession>
<protein>
    <submittedName>
        <fullName evidence="2">RNA polymerase II transcription factor SIII subunit A</fullName>
    </submittedName>
</protein>
<dbReference type="InterPro" id="IPR051870">
    <property type="entry name" value="Elongin-A_domain"/>
</dbReference>
<feature type="region of interest" description="Disordered" evidence="1">
    <location>
        <begin position="266"/>
        <end position="399"/>
    </location>
</feature>
<reference evidence="2 3" key="1">
    <citation type="submission" date="2023-01" db="EMBL/GenBank/DDBJ databases">
        <title>Analysis of 21 Apiospora genomes using comparative genomics revels a genus with tremendous synthesis potential of carbohydrate active enzymes and secondary metabolites.</title>
        <authorList>
            <person name="Sorensen T."/>
        </authorList>
    </citation>
    <scope>NUCLEOTIDE SEQUENCE [LARGE SCALE GENOMIC DNA]</scope>
    <source>
        <strain evidence="2 3">CBS 24483</strain>
    </source>
</reference>
<feature type="compositionally biased region" description="Low complexity" evidence="1">
    <location>
        <begin position="349"/>
        <end position="371"/>
    </location>
</feature>
<dbReference type="Proteomes" id="UP001391051">
    <property type="component" value="Unassembled WGS sequence"/>
</dbReference>
<evidence type="ECO:0000256" key="1">
    <source>
        <dbReference type="SAM" id="MobiDB-lite"/>
    </source>
</evidence>
<dbReference type="InterPro" id="IPR010684">
    <property type="entry name" value="RNA_pol_II_trans_fac_SIII_A"/>
</dbReference>
<evidence type="ECO:0000313" key="3">
    <source>
        <dbReference type="Proteomes" id="UP001391051"/>
    </source>
</evidence>
<dbReference type="PANTHER" id="PTHR15141:SF76">
    <property type="entry name" value="TRANSCRIPTION ELONGATION FACTOR B POLYPEPTIDE 3"/>
    <property type="match status" value="1"/>
</dbReference>
<evidence type="ECO:0000313" key="2">
    <source>
        <dbReference type="EMBL" id="KAK7941275.1"/>
    </source>
</evidence>
<feature type="compositionally biased region" description="Acidic residues" evidence="1">
    <location>
        <begin position="300"/>
        <end position="311"/>
    </location>
</feature>
<dbReference type="EMBL" id="JAQQWE010000009">
    <property type="protein sequence ID" value="KAK7941275.1"/>
    <property type="molecule type" value="Genomic_DNA"/>
</dbReference>
<comment type="caution">
    <text evidence="2">The sequence shown here is derived from an EMBL/GenBank/DDBJ whole genome shotgun (WGS) entry which is preliminary data.</text>
</comment>
<dbReference type="Pfam" id="PF06881">
    <property type="entry name" value="Elongin_A"/>
    <property type="match status" value="1"/>
</dbReference>
<feature type="compositionally biased region" description="Basic and acidic residues" evidence="1">
    <location>
        <begin position="140"/>
        <end position="157"/>
    </location>
</feature>
<feature type="region of interest" description="Disordered" evidence="1">
    <location>
        <begin position="220"/>
        <end position="252"/>
    </location>
</feature>
<name>A0ABR1PW88_9PEZI</name>
<feature type="compositionally biased region" description="Acidic residues" evidence="1">
    <location>
        <begin position="280"/>
        <end position="290"/>
    </location>
</feature>
<feature type="region of interest" description="Disordered" evidence="1">
    <location>
        <begin position="140"/>
        <end position="173"/>
    </location>
</feature>